<dbReference type="PANTHER" id="PTHR43798">
    <property type="entry name" value="MONOACYLGLYCEROL LIPASE"/>
    <property type="match status" value="1"/>
</dbReference>
<dbReference type="Proteomes" id="UP000199603">
    <property type="component" value="Unassembled WGS sequence"/>
</dbReference>
<organism evidence="6 7">
    <name type="scientific">Aquimonas voraii</name>
    <dbReference type="NCBI Taxonomy" id="265719"/>
    <lineage>
        <taxon>Bacteria</taxon>
        <taxon>Pseudomonadati</taxon>
        <taxon>Pseudomonadota</taxon>
        <taxon>Gammaproteobacteria</taxon>
        <taxon>Lysobacterales</taxon>
        <taxon>Lysobacteraceae</taxon>
        <taxon>Aquimonas</taxon>
    </lineage>
</organism>
<dbReference type="InterPro" id="IPR000073">
    <property type="entry name" value="AB_hydrolase_1"/>
</dbReference>
<dbReference type="Pfam" id="PF00561">
    <property type="entry name" value="Abhydrolase_1"/>
    <property type="match status" value="1"/>
</dbReference>
<dbReference type="AlphaFoldDB" id="A0A1G6VJK4"/>
<dbReference type="GO" id="GO:0016020">
    <property type="term" value="C:membrane"/>
    <property type="evidence" value="ECO:0007669"/>
    <property type="project" value="TreeGrafter"/>
</dbReference>
<dbReference type="PANTHER" id="PTHR43798:SF27">
    <property type="entry name" value="HYDROLASE ALPHA_BETA HYDROLASE FOLD FAMILY"/>
    <property type="match status" value="1"/>
</dbReference>
<keyword evidence="3" id="KW-0732">Signal</keyword>
<evidence type="ECO:0000313" key="7">
    <source>
        <dbReference type="Proteomes" id="UP000199603"/>
    </source>
</evidence>
<evidence type="ECO:0000256" key="1">
    <source>
        <dbReference type="ARBA" id="ARBA00010088"/>
    </source>
</evidence>
<dbReference type="InterPro" id="IPR013595">
    <property type="entry name" value="Pept_S33_TAP-like_C"/>
</dbReference>
<protein>
    <submittedName>
        <fullName evidence="6">TAP-like protein</fullName>
    </submittedName>
</protein>
<evidence type="ECO:0000259" key="5">
    <source>
        <dbReference type="Pfam" id="PF08386"/>
    </source>
</evidence>
<accession>A0A1G6VJK4</accession>
<dbReference type="Gene3D" id="3.40.50.1820">
    <property type="entry name" value="alpha/beta hydrolase"/>
    <property type="match status" value="1"/>
</dbReference>
<feature type="signal peptide" evidence="3">
    <location>
        <begin position="1"/>
        <end position="22"/>
    </location>
</feature>
<dbReference type="RefSeq" id="WP_091241149.1">
    <property type="nucleotide sequence ID" value="NZ_FNAG01000003.1"/>
</dbReference>
<dbReference type="InterPro" id="IPR002410">
    <property type="entry name" value="Peptidase_S33"/>
</dbReference>
<dbReference type="Pfam" id="PF08386">
    <property type="entry name" value="Abhydrolase_4"/>
    <property type="match status" value="1"/>
</dbReference>
<gene>
    <name evidence="6" type="ORF">SAMN04488509_10396</name>
</gene>
<name>A0A1G6VJK4_9GAMM</name>
<dbReference type="GO" id="GO:0006508">
    <property type="term" value="P:proteolysis"/>
    <property type="evidence" value="ECO:0007669"/>
    <property type="project" value="InterPro"/>
</dbReference>
<keyword evidence="2" id="KW-0378">Hydrolase</keyword>
<evidence type="ECO:0000256" key="2">
    <source>
        <dbReference type="ARBA" id="ARBA00022801"/>
    </source>
</evidence>
<dbReference type="SUPFAM" id="SSF53474">
    <property type="entry name" value="alpha/beta-Hydrolases"/>
    <property type="match status" value="1"/>
</dbReference>
<dbReference type="PRINTS" id="PR00793">
    <property type="entry name" value="PROAMNOPTASE"/>
</dbReference>
<sequence>MQYRWMGLAGLVALALAAPAQAQRRLGSLEFEPCTLTAPLSVLNVEAQCTRFEVPENPAEPEGRTIALAVAWVPTENTAGAEDPVFMIAGGPGQSALESYPSLHNAFREIRKNRHVVLVDQRGTGGSNKLTCSTEAGEPGVVEDMAEDDPAAWRAFAERCRDALAEKADLSQYTTSVAITDLDAVRQAIGVEKINLLGVSYGTRVAQQYMRRYPQHTRSVVLDSVVPNTLVLGAEHARNLEDALDLHFAQCKQDPACATRFGSPRDALNTLLSELRETPRPVHWRDSISGEEKHGELTAGHVSAVARMYAYAPALAAMLPLSLHEAAEGRASALMAQAEMITGSLSEQITHGMQLSVLCAEDAPRLQPDPLDATRTLGDSITRVTVEQCAVWPRGEVPAEFSEPVKSDIPTLLLSGEFDPVTPPRYGDAVAEHLGNARHLILRGQAHSVAGAGCMPRILGEFIDTLAPKDIDADCLDTLKPNPPFAGYYGWEP</sequence>
<evidence type="ECO:0000256" key="3">
    <source>
        <dbReference type="SAM" id="SignalP"/>
    </source>
</evidence>
<proteinExistence type="inferred from homology"/>
<dbReference type="STRING" id="265719.SAMN04488509_10396"/>
<dbReference type="EMBL" id="FNAG01000003">
    <property type="protein sequence ID" value="SDD53227.1"/>
    <property type="molecule type" value="Genomic_DNA"/>
</dbReference>
<feature type="domain" description="Peptidase S33 tripeptidyl aminopeptidase-like C-terminal" evidence="5">
    <location>
        <begin position="386"/>
        <end position="475"/>
    </location>
</feature>
<dbReference type="InterPro" id="IPR029058">
    <property type="entry name" value="AB_hydrolase_fold"/>
</dbReference>
<comment type="similarity">
    <text evidence="1">Belongs to the peptidase S33 family.</text>
</comment>
<keyword evidence="7" id="KW-1185">Reference proteome</keyword>
<feature type="domain" description="AB hydrolase-1" evidence="4">
    <location>
        <begin position="84"/>
        <end position="225"/>
    </location>
</feature>
<feature type="chain" id="PRO_5011689381" evidence="3">
    <location>
        <begin position="23"/>
        <end position="493"/>
    </location>
</feature>
<dbReference type="InterPro" id="IPR050266">
    <property type="entry name" value="AB_hydrolase_sf"/>
</dbReference>
<evidence type="ECO:0000313" key="6">
    <source>
        <dbReference type="EMBL" id="SDD53227.1"/>
    </source>
</evidence>
<dbReference type="GO" id="GO:0008233">
    <property type="term" value="F:peptidase activity"/>
    <property type="evidence" value="ECO:0007669"/>
    <property type="project" value="InterPro"/>
</dbReference>
<evidence type="ECO:0000259" key="4">
    <source>
        <dbReference type="Pfam" id="PF00561"/>
    </source>
</evidence>
<dbReference type="OrthoDB" id="4510475at2"/>
<reference evidence="6 7" key="1">
    <citation type="submission" date="2016-10" db="EMBL/GenBank/DDBJ databases">
        <authorList>
            <person name="de Groot N.N."/>
        </authorList>
    </citation>
    <scope>NUCLEOTIDE SEQUENCE [LARGE SCALE GENOMIC DNA]</scope>
    <source>
        <strain evidence="6 7">DSM 16957</strain>
    </source>
</reference>